<evidence type="ECO:0000256" key="1">
    <source>
        <dbReference type="SAM" id="MobiDB-lite"/>
    </source>
</evidence>
<feature type="compositionally biased region" description="Low complexity" evidence="1">
    <location>
        <begin position="333"/>
        <end position="355"/>
    </location>
</feature>
<dbReference type="EMBL" id="JBAHYK010001129">
    <property type="protein sequence ID" value="KAL0569383.1"/>
    <property type="molecule type" value="Genomic_DNA"/>
</dbReference>
<feature type="compositionally biased region" description="Low complexity" evidence="1">
    <location>
        <begin position="376"/>
        <end position="395"/>
    </location>
</feature>
<proteinExistence type="predicted"/>
<gene>
    <name evidence="2" type="ORF">V5O48_012577</name>
</gene>
<protein>
    <submittedName>
        <fullName evidence="2">Uncharacterized protein</fullName>
    </submittedName>
</protein>
<reference evidence="2 3" key="1">
    <citation type="submission" date="2024-02" db="EMBL/GenBank/DDBJ databases">
        <title>A draft genome for the cacao thread blight pathogen Marasmius crinis-equi.</title>
        <authorList>
            <person name="Cohen S.P."/>
            <person name="Baruah I.K."/>
            <person name="Amoako-Attah I."/>
            <person name="Bukari Y."/>
            <person name="Meinhardt L.W."/>
            <person name="Bailey B.A."/>
        </authorList>
    </citation>
    <scope>NUCLEOTIDE SEQUENCE [LARGE SCALE GENOMIC DNA]</scope>
    <source>
        <strain evidence="2 3">GH-76</strain>
    </source>
</reference>
<organism evidence="2 3">
    <name type="scientific">Marasmius crinis-equi</name>
    <dbReference type="NCBI Taxonomy" id="585013"/>
    <lineage>
        <taxon>Eukaryota</taxon>
        <taxon>Fungi</taxon>
        <taxon>Dikarya</taxon>
        <taxon>Basidiomycota</taxon>
        <taxon>Agaricomycotina</taxon>
        <taxon>Agaricomycetes</taxon>
        <taxon>Agaricomycetidae</taxon>
        <taxon>Agaricales</taxon>
        <taxon>Marasmiineae</taxon>
        <taxon>Marasmiaceae</taxon>
        <taxon>Marasmius</taxon>
    </lineage>
</organism>
<feature type="region of interest" description="Disordered" evidence="1">
    <location>
        <begin position="312"/>
        <end position="441"/>
    </location>
</feature>
<evidence type="ECO:0000313" key="2">
    <source>
        <dbReference type="EMBL" id="KAL0569383.1"/>
    </source>
</evidence>
<evidence type="ECO:0000313" key="3">
    <source>
        <dbReference type="Proteomes" id="UP001465976"/>
    </source>
</evidence>
<feature type="compositionally biased region" description="Polar residues" evidence="1">
    <location>
        <begin position="363"/>
        <end position="375"/>
    </location>
</feature>
<accession>A0ABR3F2P0</accession>
<comment type="caution">
    <text evidence="2">The sequence shown here is derived from an EMBL/GenBank/DDBJ whole genome shotgun (WGS) entry which is preliminary data.</text>
</comment>
<sequence length="441" mass="48040">MNSETSLPLPIRVPQLRTSAGTSIDPSGIVISCSGTDIVNLVAQAVACSKEINLKHPVAIEAVLNFVKEGPLDGEEESDFFSREHGEPVKNFCNLPRYRGLKTQYLGVVWTQDHSEHPALIGKVPVFCAPSNALRDGTLTFGTPIQGSYKRLGWERAAVIQPTPLLCRELRYILAQTDHPYRPIYILASDSKLAEPWPEVYSDHLKMAAKISPVLLGTPNNLNEVGMMERARQCYEEGWVEKLTKLRQLDDVSLDAIRGGQSRGLPEELVPFAGNAVLAGAFGLRDWMSRRIAEGNNALFGDVLSSFPLPPSWSDPAATEPPADPPTFLAFDPTLPSSGTSSTRRSLSQSTSSTSLDKALWQTFPTLPTNPSRTLGSNASMSSGESPSSPRSIGSTNAEDGGKREGRWSIMGRLRKTSLGGKKVNRKREDDTSSKSFMSVD</sequence>
<dbReference type="Proteomes" id="UP001465976">
    <property type="component" value="Unassembled WGS sequence"/>
</dbReference>
<keyword evidence="3" id="KW-1185">Reference proteome</keyword>
<name>A0ABR3F2P0_9AGAR</name>